<evidence type="ECO:0000256" key="10">
    <source>
        <dbReference type="SAM" id="Phobius"/>
    </source>
</evidence>
<keyword evidence="14" id="KW-1185">Reference proteome</keyword>
<feature type="region of interest" description="Disordered" evidence="9">
    <location>
        <begin position="226"/>
        <end position="249"/>
    </location>
</feature>
<dbReference type="EMBL" id="WVUK01000048">
    <property type="protein sequence ID" value="KAF7495435.1"/>
    <property type="molecule type" value="Genomic_DNA"/>
</dbReference>
<comment type="subcellular location">
    <subcellularLocation>
        <location evidence="1">Membrane</location>
        <topology evidence="1">Multi-pass membrane protein</topology>
    </subcellularLocation>
</comment>
<evidence type="ECO:0000256" key="4">
    <source>
        <dbReference type="ARBA" id="ARBA00022989"/>
    </source>
</evidence>
<proteinExistence type="inferred from homology"/>
<feature type="compositionally biased region" description="Basic residues" evidence="9">
    <location>
        <begin position="226"/>
        <end position="241"/>
    </location>
</feature>
<reference evidence="14" key="1">
    <citation type="journal article" date="2020" name="PLoS Negl. Trop. Dis.">
        <title>High-quality nuclear genome for Sarcoptes scabiei-A critical resource for a neglected parasite.</title>
        <authorList>
            <person name="Korhonen P.K."/>
            <person name="Gasser R.B."/>
            <person name="Ma G."/>
            <person name="Wang T."/>
            <person name="Stroehlein A.J."/>
            <person name="Young N.D."/>
            <person name="Ang C.S."/>
            <person name="Fernando D.D."/>
            <person name="Lu H.C."/>
            <person name="Taylor S."/>
            <person name="Reynolds S.L."/>
            <person name="Mofiz E."/>
            <person name="Najaraj S.H."/>
            <person name="Gowda H."/>
            <person name="Madugundu A."/>
            <person name="Renuse S."/>
            <person name="Holt D."/>
            <person name="Pandey A."/>
            <person name="Papenfuss A.T."/>
            <person name="Fischer K."/>
        </authorList>
    </citation>
    <scope>NUCLEOTIDE SEQUENCE [LARGE SCALE GENOMIC DNA]</scope>
</reference>
<feature type="domain" description="Potassium channel" evidence="11">
    <location>
        <begin position="571"/>
        <end position="651"/>
    </location>
</feature>
<keyword evidence="6 10" id="KW-0472">Membrane</keyword>
<dbReference type="GO" id="GO:0015271">
    <property type="term" value="F:outward rectifier potassium channel activity"/>
    <property type="evidence" value="ECO:0007669"/>
    <property type="project" value="TreeGrafter"/>
</dbReference>
<evidence type="ECO:0000256" key="7">
    <source>
        <dbReference type="ARBA" id="ARBA00023303"/>
    </source>
</evidence>
<dbReference type="Pfam" id="PF07885">
    <property type="entry name" value="Ion_trans_2"/>
    <property type="match status" value="2"/>
</dbReference>
<reference evidence="12" key="2">
    <citation type="submission" date="2020-01" db="EMBL/GenBank/DDBJ databases">
        <authorList>
            <person name="Korhonen P.K.K."/>
            <person name="Guangxu M.G."/>
            <person name="Wang T.W."/>
            <person name="Stroehlein A.J.S."/>
            <person name="Young N.D."/>
            <person name="Ang C.-S.A."/>
            <person name="Fernando D.W.F."/>
            <person name="Lu H.L."/>
            <person name="Taylor S.T."/>
            <person name="Ehtesham M.E.M."/>
            <person name="Najaraj S.H.N."/>
            <person name="Harsha G.H.G."/>
            <person name="Madugundu A.M."/>
            <person name="Renuse S.R."/>
            <person name="Holt D.H."/>
            <person name="Pandey A.P."/>
            <person name="Papenfuss A.P."/>
            <person name="Gasser R.B.G."/>
            <person name="Fischer K.F."/>
        </authorList>
    </citation>
    <scope>NUCLEOTIDE SEQUENCE</scope>
    <source>
        <strain evidence="12">SSS_KF_BRIS2020</strain>
    </source>
</reference>
<dbReference type="OrthoDB" id="297496at2759"/>
<accession>A0A834VGY4</accession>
<feature type="compositionally biased region" description="Low complexity" evidence="9">
    <location>
        <begin position="429"/>
        <end position="441"/>
    </location>
</feature>
<dbReference type="SUPFAM" id="SSF81324">
    <property type="entry name" value="Voltage-gated potassium channels"/>
    <property type="match status" value="2"/>
</dbReference>
<dbReference type="Proteomes" id="UP000070412">
    <property type="component" value="Unassembled WGS sequence"/>
</dbReference>
<feature type="compositionally biased region" description="Acidic residues" evidence="9">
    <location>
        <begin position="542"/>
        <end position="557"/>
    </location>
</feature>
<keyword evidence="5 8" id="KW-0406">Ion transport</keyword>
<evidence type="ECO:0000256" key="3">
    <source>
        <dbReference type="ARBA" id="ARBA00022692"/>
    </source>
</evidence>
<evidence type="ECO:0000313" key="14">
    <source>
        <dbReference type="Proteomes" id="UP000070412"/>
    </source>
</evidence>
<evidence type="ECO:0000256" key="1">
    <source>
        <dbReference type="ARBA" id="ARBA00004141"/>
    </source>
</evidence>
<feature type="transmembrane region" description="Helical" evidence="10">
    <location>
        <begin position="146"/>
        <end position="167"/>
    </location>
</feature>
<dbReference type="PANTHER" id="PTHR11003">
    <property type="entry name" value="POTASSIUM CHANNEL, SUBFAMILY K"/>
    <property type="match status" value="1"/>
</dbReference>
<dbReference type="PRINTS" id="PR01333">
    <property type="entry name" value="2POREKCHANEL"/>
</dbReference>
<evidence type="ECO:0000256" key="6">
    <source>
        <dbReference type="ARBA" id="ARBA00023136"/>
    </source>
</evidence>
<feature type="transmembrane region" description="Helical" evidence="10">
    <location>
        <begin position="563"/>
        <end position="583"/>
    </location>
</feature>
<evidence type="ECO:0000313" key="12">
    <source>
        <dbReference type="EMBL" id="KAF7495435.1"/>
    </source>
</evidence>
<keyword evidence="7 8" id="KW-0407">Ion channel</keyword>
<keyword evidence="2 8" id="KW-0813">Transport</keyword>
<organism evidence="12">
    <name type="scientific">Sarcoptes scabiei</name>
    <name type="common">Itch mite</name>
    <name type="synonym">Acarus scabiei</name>
    <dbReference type="NCBI Taxonomy" id="52283"/>
    <lineage>
        <taxon>Eukaryota</taxon>
        <taxon>Metazoa</taxon>
        <taxon>Ecdysozoa</taxon>
        <taxon>Arthropoda</taxon>
        <taxon>Chelicerata</taxon>
        <taxon>Arachnida</taxon>
        <taxon>Acari</taxon>
        <taxon>Acariformes</taxon>
        <taxon>Sarcoptiformes</taxon>
        <taxon>Astigmata</taxon>
        <taxon>Psoroptidia</taxon>
        <taxon>Sarcoptoidea</taxon>
        <taxon>Sarcoptidae</taxon>
        <taxon>Sarcoptinae</taxon>
        <taxon>Sarcoptes</taxon>
    </lineage>
</organism>
<evidence type="ECO:0000256" key="8">
    <source>
        <dbReference type="RuleBase" id="RU003857"/>
    </source>
</evidence>
<feature type="region of interest" description="Disordered" evidence="9">
    <location>
        <begin position="485"/>
        <end position="519"/>
    </location>
</feature>
<evidence type="ECO:0000256" key="2">
    <source>
        <dbReference type="ARBA" id="ARBA00022448"/>
    </source>
</evidence>
<comment type="similarity">
    <text evidence="8">Belongs to the two pore domain potassium channel (TC 1.A.1.8) family.</text>
</comment>
<feature type="domain" description="Potassium channel" evidence="11">
    <location>
        <begin position="143"/>
        <end position="200"/>
    </location>
</feature>
<gene>
    <name evidence="12" type="ORF">SSS_3148</name>
</gene>
<dbReference type="GO" id="GO:0005886">
    <property type="term" value="C:plasma membrane"/>
    <property type="evidence" value="ECO:0007669"/>
    <property type="project" value="TreeGrafter"/>
</dbReference>
<sequence>MISIKRSTSRVSSAGGGGGSKTQSQNIRSMTKCGRCCYYCRLFMTFIFSHIGLGTMLLGYALIGAFTFQALESEHEQRQRKKMLETRDLLIYELSKMTNRSLVLKQDRWTREAAMILKNFELKFLHAVKYEGYDGNEDTDRINSQWSFSGALLYSITVITTIGYGNVVPRTDWGKIVTILYAIIGIPLMLFCLSNIGHTMAHSFKFIYWKCCCFLCVEPKKVKRQRRKIRRRKRRRRRHQTKLLQNSLQSQQSTSSFVIDCNQLDIPLKTLKHSKCFEPISIVDKQPSSQQSSRSSRSPSTRSAALLGGIESRRQSIRKSISSLFIADQKSIPSSNTLQVPQFRPNLSRSLSARYHSEMRMNKKDKKDSIEKFEKIPIICNRYVSESHKFETDFEENSNNRQQQILKASQVRFESPLFNVNPSKFSPIKKNQNQNQNRKNLLRSNSLIESSLLSKQKISDISSNCNYSRDFRSKRYNGEFGMEQKIDSGSESDLENNDNDDDDDDDDKDDNGNDRDYDYINNLLPFRDQSGMVKKLKMNTDSSDDDDDDDDDDDYSDIQEKNIPITVCLALVIGYICGGACFFSSSEDWSFLDASYFCFITLSTIGFGDLVPGRTVFSTPEDGQMTLAICALYLLFGMALLAMSLNLVKEKVLETVRIIGQRIGILVKDEDEDDDSNG</sequence>
<feature type="transmembrane region" description="Helical" evidence="10">
    <location>
        <begin position="38"/>
        <end position="63"/>
    </location>
</feature>
<dbReference type="GO" id="GO:0022841">
    <property type="term" value="F:potassium ion leak channel activity"/>
    <property type="evidence" value="ECO:0007669"/>
    <property type="project" value="TreeGrafter"/>
</dbReference>
<dbReference type="AlphaFoldDB" id="A0A834VGY4"/>
<dbReference type="InterPro" id="IPR003280">
    <property type="entry name" value="2pore_dom_K_chnl"/>
</dbReference>
<dbReference type="PANTHER" id="PTHR11003:SF334">
    <property type="entry name" value="FI03418P"/>
    <property type="match status" value="1"/>
</dbReference>
<name>A0A834VGY4_SARSC</name>
<evidence type="ECO:0000256" key="9">
    <source>
        <dbReference type="SAM" id="MobiDB-lite"/>
    </source>
</evidence>
<evidence type="ECO:0000313" key="13">
    <source>
        <dbReference type="EnsemblMetazoa" id="KAF7495435.1"/>
    </source>
</evidence>
<feature type="compositionally biased region" description="Acidic residues" evidence="9">
    <location>
        <begin position="490"/>
        <end position="509"/>
    </location>
</feature>
<reference evidence="13" key="3">
    <citation type="submission" date="2022-06" db="UniProtKB">
        <authorList>
            <consortium name="EnsemblMetazoa"/>
        </authorList>
    </citation>
    <scope>IDENTIFICATION</scope>
</reference>
<feature type="region of interest" description="Disordered" evidence="9">
    <location>
        <begin position="285"/>
        <end position="309"/>
    </location>
</feature>
<feature type="region of interest" description="Disordered" evidence="9">
    <location>
        <begin position="422"/>
        <end position="441"/>
    </location>
</feature>
<protein>
    <submittedName>
        <fullName evidence="12">TWiK family of potassium channels protein 18</fullName>
    </submittedName>
</protein>
<dbReference type="Gene3D" id="1.10.287.70">
    <property type="match status" value="2"/>
</dbReference>
<keyword evidence="4 10" id="KW-1133">Transmembrane helix</keyword>
<feature type="region of interest" description="Disordered" evidence="9">
    <location>
        <begin position="537"/>
        <end position="557"/>
    </location>
</feature>
<feature type="region of interest" description="Disordered" evidence="9">
    <location>
        <begin position="1"/>
        <end position="25"/>
    </location>
</feature>
<dbReference type="GO" id="GO:0030322">
    <property type="term" value="P:stabilization of membrane potential"/>
    <property type="evidence" value="ECO:0007669"/>
    <property type="project" value="TreeGrafter"/>
</dbReference>
<evidence type="ECO:0000256" key="5">
    <source>
        <dbReference type="ARBA" id="ARBA00023065"/>
    </source>
</evidence>
<feature type="transmembrane region" description="Helical" evidence="10">
    <location>
        <begin position="625"/>
        <end position="648"/>
    </location>
</feature>
<evidence type="ECO:0000259" key="11">
    <source>
        <dbReference type="Pfam" id="PF07885"/>
    </source>
</evidence>
<dbReference type="EnsemblMetazoa" id="SSS_3148s_mrna">
    <property type="protein sequence ID" value="KAF7495435.1"/>
    <property type="gene ID" value="SSS_3148"/>
</dbReference>
<dbReference type="InterPro" id="IPR013099">
    <property type="entry name" value="K_chnl_dom"/>
</dbReference>
<feature type="transmembrane region" description="Helical" evidence="10">
    <location>
        <begin position="595"/>
        <end position="613"/>
    </location>
</feature>
<feature type="transmembrane region" description="Helical" evidence="10">
    <location>
        <begin position="179"/>
        <end position="197"/>
    </location>
</feature>
<keyword evidence="3 8" id="KW-0812">Transmembrane</keyword>
<feature type="compositionally biased region" description="Low complexity" evidence="9">
    <location>
        <begin position="286"/>
        <end position="303"/>
    </location>
</feature>